<dbReference type="Pfam" id="PF01966">
    <property type="entry name" value="HD"/>
    <property type="match status" value="1"/>
</dbReference>
<dbReference type="Gene3D" id="1.10.3210.10">
    <property type="entry name" value="Hypothetical protein af1432"/>
    <property type="match status" value="1"/>
</dbReference>
<dbReference type="OMA" id="DITPHYD"/>
<accession>A0A328Q4Z4</accession>
<dbReference type="PROSITE" id="PS51831">
    <property type="entry name" value="HD"/>
    <property type="match status" value="1"/>
</dbReference>
<organism evidence="2 3">
    <name type="scientific">Methanosphaera stadtmanae</name>
    <dbReference type="NCBI Taxonomy" id="2317"/>
    <lineage>
        <taxon>Archaea</taxon>
        <taxon>Methanobacteriati</taxon>
        <taxon>Methanobacteriota</taxon>
        <taxon>Methanomada group</taxon>
        <taxon>Methanobacteria</taxon>
        <taxon>Methanobacteriales</taxon>
        <taxon>Methanobacteriaceae</taxon>
        <taxon>Methanosphaera</taxon>
    </lineage>
</organism>
<reference evidence="2 3" key="1">
    <citation type="submission" date="2017-05" db="EMBL/GenBank/DDBJ databases">
        <title>Host range expansion of the Methanosphaera genus to humans and monogastric animals involves recent and extensive reduction in genome content.</title>
        <authorList>
            <person name="Hoedt E.C."/>
            <person name="Volmer J.G."/>
            <person name="Parks D.H."/>
            <person name="Rosewarne C.P."/>
            <person name="Denman S.E."/>
            <person name="Mcsweeney C.S."/>
            <person name="O Cuiv P."/>
            <person name="Hugenholtz P."/>
            <person name="Tyson G.W."/>
            <person name="Morrison M."/>
        </authorList>
    </citation>
    <scope>NUCLEOTIDE SEQUENCE [LARGE SCALE GENOMIC DNA]</scope>
    <source>
        <strain evidence="2 3">PA5</strain>
    </source>
</reference>
<dbReference type="InterPro" id="IPR004454">
    <property type="entry name" value="HD-related"/>
</dbReference>
<dbReference type="NCBIfam" id="TIGR00295">
    <property type="entry name" value="TIGR00295 family protein"/>
    <property type="match status" value="1"/>
</dbReference>
<proteinExistence type="predicted"/>
<dbReference type="InterPro" id="IPR006675">
    <property type="entry name" value="HDIG_dom"/>
</dbReference>
<evidence type="ECO:0000259" key="1">
    <source>
        <dbReference type="PROSITE" id="PS51831"/>
    </source>
</evidence>
<dbReference type="SMART" id="SM00471">
    <property type="entry name" value="HDc"/>
    <property type="match status" value="1"/>
</dbReference>
<gene>
    <name evidence="2" type="ORF">CA615_06335</name>
</gene>
<sequence length="164" mass="18739">MSEVDKLIKNIYNKLECSKYIIDHSTTVYERTKDITPHYDNIDLDLIKAGAMLHDVGRTVTNDIKHAYLGADLLRQLNVDEKICKITERHIGAGISAKEAQKLRLPPRNYIPQTLEEKIVAHADNLVHGTEPVDLDFVINKWTKKGMATESIDRLIKLHNELIK</sequence>
<dbReference type="GeneID" id="3856145"/>
<dbReference type="PANTHER" id="PTHR38659:SF2">
    <property type="entry name" value="HDIG DOMAIN PROTEIN"/>
    <property type="match status" value="1"/>
</dbReference>
<dbReference type="InterPro" id="IPR003607">
    <property type="entry name" value="HD/PDEase_dom"/>
</dbReference>
<dbReference type="NCBIfam" id="TIGR00277">
    <property type="entry name" value="HDIG"/>
    <property type="match status" value="1"/>
</dbReference>
<comment type="caution">
    <text evidence="2">The sequence shown here is derived from an EMBL/GenBank/DDBJ whole genome shotgun (WGS) entry which is preliminary data.</text>
</comment>
<dbReference type="EMBL" id="NGJK01000080">
    <property type="protein sequence ID" value="RAP02646.1"/>
    <property type="molecule type" value="Genomic_DNA"/>
</dbReference>
<dbReference type="InterPro" id="IPR006674">
    <property type="entry name" value="HD_domain"/>
</dbReference>
<dbReference type="Proteomes" id="UP000248557">
    <property type="component" value="Unassembled WGS sequence"/>
</dbReference>
<dbReference type="PANTHER" id="PTHR38659">
    <property type="entry name" value="METAL-DEPENDENT PHOSPHOHYDROLASE"/>
    <property type="match status" value="1"/>
</dbReference>
<protein>
    <submittedName>
        <fullName evidence="2">HD domain-containing protein</fullName>
    </submittedName>
</protein>
<dbReference type="AlphaFoldDB" id="A0A328Q4Z4"/>
<evidence type="ECO:0000313" key="2">
    <source>
        <dbReference type="EMBL" id="RAP02646.1"/>
    </source>
</evidence>
<name>A0A328Q4Z4_9EURY</name>
<feature type="domain" description="HD" evidence="1">
    <location>
        <begin position="21"/>
        <end position="129"/>
    </location>
</feature>
<evidence type="ECO:0000313" key="3">
    <source>
        <dbReference type="Proteomes" id="UP000248557"/>
    </source>
</evidence>
<dbReference type="CDD" id="cd00077">
    <property type="entry name" value="HDc"/>
    <property type="match status" value="1"/>
</dbReference>
<dbReference type="RefSeq" id="WP_011406849.1">
    <property type="nucleotide sequence ID" value="NZ_CATZNA010000053.1"/>
</dbReference>
<dbReference type="SUPFAM" id="SSF109604">
    <property type="entry name" value="HD-domain/PDEase-like"/>
    <property type="match status" value="1"/>
</dbReference>